<gene>
    <name evidence="10" type="ORF">HB943_09965</name>
    <name evidence="9" type="ORF">UE46_14700</name>
</gene>
<dbReference type="GO" id="GO:0012505">
    <property type="term" value="C:endomembrane system"/>
    <property type="evidence" value="ECO:0007669"/>
    <property type="project" value="UniProtKB-SubCell"/>
</dbReference>
<dbReference type="Pfam" id="PF06800">
    <property type="entry name" value="Sugar_transport"/>
    <property type="match status" value="1"/>
</dbReference>
<evidence type="ECO:0000256" key="6">
    <source>
        <dbReference type="ARBA" id="ARBA00022989"/>
    </source>
</evidence>
<evidence type="ECO:0000313" key="9">
    <source>
        <dbReference type="EMBL" id="AQY52595.1"/>
    </source>
</evidence>
<reference evidence="11" key="2">
    <citation type="submission" date="2015-03" db="EMBL/GenBank/DDBJ databases">
        <authorList>
            <person name="Ferrari E."/>
            <person name="Walter M.C."/>
            <person name="Huptas C."/>
            <person name="Scherer S."/>
            <person name="Mueller-Herbst S."/>
        </authorList>
    </citation>
    <scope>NUCLEOTIDE SEQUENCE [LARGE SCALE GENOMIC DNA]</scope>
    <source>
        <strain evidence="11">LWP01</strain>
    </source>
</reference>
<dbReference type="RefSeq" id="WP_036060755.1">
    <property type="nucleotide sequence ID" value="NZ_CP011102.1"/>
</dbReference>
<feature type="transmembrane region" description="Helical" evidence="8">
    <location>
        <begin position="31"/>
        <end position="48"/>
    </location>
</feature>
<evidence type="ECO:0000256" key="3">
    <source>
        <dbReference type="ARBA" id="ARBA00006117"/>
    </source>
</evidence>
<feature type="transmembrane region" description="Helical" evidence="8">
    <location>
        <begin position="92"/>
        <end position="110"/>
    </location>
</feature>
<feature type="transmembrane region" description="Helical" evidence="8">
    <location>
        <begin position="230"/>
        <end position="252"/>
    </location>
</feature>
<keyword evidence="7 8" id="KW-0472">Membrane</keyword>
<name>A0A1S7FZ06_9LIST</name>
<feature type="transmembrane region" description="Helical" evidence="8">
    <location>
        <begin position="54"/>
        <end position="71"/>
    </location>
</feature>
<evidence type="ECO:0000256" key="7">
    <source>
        <dbReference type="ARBA" id="ARBA00023136"/>
    </source>
</evidence>
<evidence type="ECO:0000313" key="12">
    <source>
        <dbReference type="Proteomes" id="UP000564536"/>
    </source>
</evidence>
<evidence type="ECO:0000256" key="5">
    <source>
        <dbReference type="ARBA" id="ARBA00022692"/>
    </source>
</evidence>
<accession>A0A1S7FZ06</accession>
<feature type="transmembrane region" description="Helical" evidence="8">
    <location>
        <begin position="147"/>
        <end position="165"/>
    </location>
</feature>
<evidence type="ECO:0000256" key="8">
    <source>
        <dbReference type="SAM" id="Phobius"/>
    </source>
</evidence>
<dbReference type="GO" id="GO:0015144">
    <property type="term" value="F:carbohydrate transmembrane transporter activity"/>
    <property type="evidence" value="ECO:0007669"/>
    <property type="project" value="InterPro"/>
</dbReference>
<organism evidence="9 11">
    <name type="scientific">Listeria weihenstephanensis</name>
    <dbReference type="NCBI Taxonomy" id="1006155"/>
    <lineage>
        <taxon>Bacteria</taxon>
        <taxon>Bacillati</taxon>
        <taxon>Bacillota</taxon>
        <taxon>Bacilli</taxon>
        <taxon>Bacillales</taxon>
        <taxon>Listeriaceae</taxon>
        <taxon>Listeria</taxon>
    </lineage>
</organism>
<dbReference type="GO" id="GO:0016020">
    <property type="term" value="C:membrane"/>
    <property type="evidence" value="ECO:0007669"/>
    <property type="project" value="InterPro"/>
</dbReference>
<dbReference type="KEGG" id="lwi:UE46_14700"/>
<reference evidence="9" key="1">
    <citation type="submission" date="2015-03" db="EMBL/GenBank/DDBJ databases">
        <authorList>
            <person name="Murphy D."/>
        </authorList>
    </citation>
    <scope>NUCLEOTIDE SEQUENCE [LARGE SCALE GENOMIC DNA]</scope>
    <source>
        <strain evidence="9">WS 4560</strain>
    </source>
</reference>
<keyword evidence="11" id="KW-1185">Reference proteome</keyword>
<evidence type="ECO:0000313" key="10">
    <source>
        <dbReference type="EMBL" id="MBC1500933.1"/>
    </source>
</evidence>
<dbReference type="Proteomes" id="UP000564536">
    <property type="component" value="Unassembled WGS sequence"/>
</dbReference>
<dbReference type="PANTHER" id="PTHR16119:SF17">
    <property type="entry name" value="TRANSMEMBRANE PROTEIN 144"/>
    <property type="match status" value="1"/>
</dbReference>
<evidence type="ECO:0000256" key="2">
    <source>
        <dbReference type="ARBA" id="ARBA00004196"/>
    </source>
</evidence>
<evidence type="ECO:0000256" key="4">
    <source>
        <dbReference type="ARBA" id="ARBA00022597"/>
    </source>
</evidence>
<feature type="transmembrane region" description="Helical" evidence="8">
    <location>
        <begin position="261"/>
        <end position="280"/>
    </location>
</feature>
<dbReference type="InterPro" id="IPR037185">
    <property type="entry name" value="EmrE-like"/>
</dbReference>
<reference evidence="10 12" key="3">
    <citation type="submission" date="2020-03" db="EMBL/GenBank/DDBJ databases">
        <title>Soil Listeria distribution.</title>
        <authorList>
            <person name="Liao J."/>
            <person name="Wiedmann M."/>
        </authorList>
    </citation>
    <scope>NUCLEOTIDE SEQUENCE [LARGE SCALE GENOMIC DNA]</scope>
    <source>
        <strain evidence="10 12">FSL L7-1523</strain>
    </source>
</reference>
<feature type="transmembrane region" description="Helical" evidence="8">
    <location>
        <begin position="6"/>
        <end position="24"/>
    </location>
</feature>
<proteinExistence type="inferred from homology"/>
<protein>
    <submittedName>
        <fullName evidence="9">Glucose transporter GlcU</fullName>
    </submittedName>
</protein>
<keyword evidence="6 8" id="KW-1133">Transmembrane helix</keyword>
<dbReference type="EMBL" id="CP011102">
    <property type="protein sequence ID" value="AQY52595.1"/>
    <property type="molecule type" value="Genomic_DNA"/>
</dbReference>
<sequence>MEILIALIPAVMWGIMPLVVSKIGGKPHQQTLGVTFGALIFAIGMYFYSTPAFTMTILLVSFVSGVFWTVGQLNQFKAFTHIGVSKAMPLSTGMQLVGTSLFGVFVFQEWGTTAKLVLGFSALAFIIVGISLTSYQQHKSQNSNMKQGMFALIISSLGYVAYVVILKAFDISGWEAILPQAVGMVVAALVFSLKERHDYFTRETWLSVIPGVIWSIGNLALLISNTVIGVAISFSLSQMGVVISTLGGILLLGEKKTKRELILVIIGIILVSAGGFMIGFTK</sequence>
<dbReference type="Proteomes" id="UP000223060">
    <property type="component" value="Chromosome"/>
</dbReference>
<feature type="transmembrane region" description="Helical" evidence="8">
    <location>
        <begin position="116"/>
        <end position="135"/>
    </location>
</feature>
<dbReference type="CDD" id="cd23112">
    <property type="entry name" value="glucose_uptake_GlcU"/>
    <property type="match status" value="1"/>
</dbReference>
<comment type="similarity">
    <text evidence="3">Belongs to the GRP transporter (TC 2.A.7.5) family.</text>
</comment>
<evidence type="ECO:0000256" key="1">
    <source>
        <dbReference type="ARBA" id="ARBA00004127"/>
    </source>
</evidence>
<keyword evidence="4 9" id="KW-0762">Sugar transport</keyword>
<comment type="subcellular location">
    <subcellularLocation>
        <location evidence="2">Cell envelope</location>
    </subcellularLocation>
    <subcellularLocation>
        <location evidence="1">Endomembrane system</location>
        <topology evidence="1">Multi-pass membrane protein</topology>
    </subcellularLocation>
</comment>
<feature type="transmembrane region" description="Helical" evidence="8">
    <location>
        <begin position="205"/>
        <end position="224"/>
    </location>
</feature>
<dbReference type="PANTHER" id="PTHR16119">
    <property type="entry name" value="TRANSMEMBRANE PROTEIN 144"/>
    <property type="match status" value="1"/>
</dbReference>
<dbReference type="SUPFAM" id="SSF103481">
    <property type="entry name" value="Multidrug resistance efflux transporter EmrE"/>
    <property type="match status" value="2"/>
</dbReference>
<dbReference type="GO" id="GO:0030313">
    <property type="term" value="C:cell envelope"/>
    <property type="evidence" value="ECO:0007669"/>
    <property type="project" value="UniProtKB-SubCell"/>
</dbReference>
<feature type="transmembrane region" description="Helical" evidence="8">
    <location>
        <begin position="171"/>
        <end position="193"/>
    </location>
</feature>
<keyword evidence="5 8" id="KW-0812">Transmembrane</keyword>
<keyword evidence="4 9" id="KW-0813">Transport</keyword>
<dbReference type="AlphaFoldDB" id="A0A1S7FZ06"/>
<evidence type="ECO:0000313" key="11">
    <source>
        <dbReference type="Proteomes" id="UP000223060"/>
    </source>
</evidence>
<dbReference type="EMBL" id="JAARRL010000014">
    <property type="protein sequence ID" value="MBC1500933.1"/>
    <property type="molecule type" value="Genomic_DNA"/>
</dbReference>
<dbReference type="InterPro" id="IPR010651">
    <property type="entry name" value="Sugar_transport"/>
</dbReference>